<dbReference type="EMBL" id="JANDBC010000001">
    <property type="protein sequence ID" value="MCP9291558.1"/>
    <property type="molecule type" value="Genomic_DNA"/>
</dbReference>
<name>A0A9X2L4F6_9BACT</name>
<dbReference type="GO" id="GO:0004222">
    <property type="term" value="F:metalloendopeptidase activity"/>
    <property type="evidence" value="ECO:0007669"/>
    <property type="project" value="TreeGrafter"/>
</dbReference>
<dbReference type="PANTHER" id="PTHR21666">
    <property type="entry name" value="PEPTIDASE-RELATED"/>
    <property type="match status" value="1"/>
</dbReference>
<gene>
    <name evidence="5" type="ORF">NM125_08190</name>
</gene>
<evidence type="ECO:0000259" key="4">
    <source>
        <dbReference type="Pfam" id="PF01551"/>
    </source>
</evidence>
<dbReference type="PANTHER" id="PTHR21666:SF289">
    <property type="entry name" value="L-ALA--D-GLU ENDOPEPTIDASE"/>
    <property type="match status" value="1"/>
</dbReference>
<dbReference type="Pfam" id="PF01551">
    <property type="entry name" value="Peptidase_M23"/>
    <property type="match status" value="1"/>
</dbReference>
<comment type="caution">
    <text evidence="5">The sequence shown here is derived from an EMBL/GenBank/DDBJ whole genome shotgun (WGS) entry which is preliminary data.</text>
</comment>
<evidence type="ECO:0000313" key="5">
    <source>
        <dbReference type="EMBL" id="MCP9291558.1"/>
    </source>
</evidence>
<dbReference type="InterPro" id="IPR050570">
    <property type="entry name" value="Cell_wall_metabolism_enzyme"/>
</dbReference>
<feature type="chain" id="PRO_5040867984" evidence="3">
    <location>
        <begin position="26"/>
        <end position="441"/>
    </location>
</feature>
<feature type="coiled-coil region" evidence="2">
    <location>
        <begin position="172"/>
        <end position="277"/>
    </location>
</feature>
<dbReference type="Proteomes" id="UP001139125">
    <property type="component" value="Unassembled WGS sequence"/>
</dbReference>
<feature type="domain" description="M23ase beta-sheet core" evidence="4">
    <location>
        <begin position="341"/>
        <end position="434"/>
    </location>
</feature>
<keyword evidence="6" id="KW-1185">Reference proteome</keyword>
<evidence type="ECO:0000256" key="1">
    <source>
        <dbReference type="ARBA" id="ARBA00022729"/>
    </source>
</evidence>
<keyword evidence="1 3" id="KW-0732">Signal</keyword>
<dbReference type="RefSeq" id="WP_255134422.1">
    <property type="nucleotide sequence ID" value="NZ_JANDBC010000001.1"/>
</dbReference>
<dbReference type="Gene3D" id="2.70.70.10">
    <property type="entry name" value="Glucose Permease (Domain IIA)"/>
    <property type="match status" value="1"/>
</dbReference>
<organism evidence="5 6">
    <name type="scientific">Gracilimonas sediminicola</name>
    <dbReference type="NCBI Taxonomy" id="2952158"/>
    <lineage>
        <taxon>Bacteria</taxon>
        <taxon>Pseudomonadati</taxon>
        <taxon>Balneolota</taxon>
        <taxon>Balneolia</taxon>
        <taxon>Balneolales</taxon>
        <taxon>Balneolaceae</taxon>
        <taxon>Gracilimonas</taxon>
    </lineage>
</organism>
<dbReference type="AlphaFoldDB" id="A0A9X2L4F6"/>
<evidence type="ECO:0000256" key="2">
    <source>
        <dbReference type="SAM" id="Coils"/>
    </source>
</evidence>
<reference evidence="5" key="1">
    <citation type="submission" date="2022-06" db="EMBL/GenBank/DDBJ databases">
        <title>Gracilimonas sp. CAU 1638 isolated from sea sediment.</title>
        <authorList>
            <person name="Kim W."/>
        </authorList>
    </citation>
    <scope>NUCLEOTIDE SEQUENCE</scope>
    <source>
        <strain evidence="5">CAU 1638</strain>
    </source>
</reference>
<feature type="signal peptide" evidence="3">
    <location>
        <begin position="1"/>
        <end position="25"/>
    </location>
</feature>
<feature type="coiled-coil region" evidence="2">
    <location>
        <begin position="25"/>
        <end position="126"/>
    </location>
</feature>
<dbReference type="CDD" id="cd12797">
    <property type="entry name" value="M23_peptidase"/>
    <property type="match status" value="1"/>
</dbReference>
<proteinExistence type="predicted"/>
<evidence type="ECO:0000313" key="6">
    <source>
        <dbReference type="Proteomes" id="UP001139125"/>
    </source>
</evidence>
<protein>
    <submittedName>
        <fullName evidence="5">Peptidoglycan DD-metalloendopeptidase family protein</fullName>
    </submittedName>
</protein>
<dbReference type="InterPro" id="IPR011055">
    <property type="entry name" value="Dup_hybrid_motif"/>
</dbReference>
<dbReference type="SUPFAM" id="SSF51261">
    <property type="entry name" value="Duplicated hybrid motif"/>
    <property type="match status" value="1"/>
</dbReference>
<dbReference type="InterPro" id="IPR016047">
    <property type="entry name" value="M23ase_b-sheet_dom"/>
</dbReference>
<dbReference type="Gene3D" id="6.10.250.3150">
    <property type="match status" value="1"/>
</dbReference>
<evidence type="ECO:0000256" key="3">
    <source>
        <dbReference type="SAM" id="SignalP"/>
    </source>
</evidence>
<sequence length="441" mass="51072">MKAKSCIRIIGILTLVLLTGAESFAQTYQEKREELLKRQENTRAEINVLEARIKNYQQRVSQAEERFDKSFEQFQSLNNLIALQDDKIQSLQQEQSQIEAEIELTEKEIELREQELEQLIDNYKQIILYAYKNGRAGNLELLLTSESINQMVVRSNYLQRFEEQKTKQAGLIRKNKKELDQVKDDLQDSYKKNQEVIGEIREEKEELGDQRQQQQQTVEKIKQERSTWLEELRKTRQEKENLESTFTNLIAEEENLREAENERLRRLEEARNIADAARRADEVEKYSRPIVRENFVSDEVLLTYENSFAQAKGDLPWPVNSKTVAKKFGRVRNPLYGTVTEHPGIDIVADAASPVKSVSDGYVFRIQPLPGYGDVVFVKHGSYYTAYGNLSRIDVEVGSILERGQQLGLSGTSQSELGEVIFFLVRRGNENLNPENWLTAK</sequence>
<keyword evidence="2" id="KW-0175">Coiled coil</keyword>
<accession>A0A9X2L4F6</accession>